<reference evidence="2 3" key="1">
    <citation type="journal article" date="2021" name="Nat. Commun.">
        <title>Incipient diploidization of the medicinal plant Perilla within 10,000 years.</title>
        <authorList>
            <person name="Zhang Y."/>
            <person name="Shen Q."/>
            <person name="Leng L."/>
            <person name="Zhang D."/>
            <person name="Chen S."/>
            <person name="Shi Y."/>
            <person name="Ning Z."/>
            <person name="Chen S."/>
        </authorList>
    </citation>
    <scope>NUCLEOTIDE SEQUENCE [LARGE SCALE GENOMIC DNA]</scope>
    <source>
        <strain evidence="3">cv. PC099</strain>
    </source>
</reference>
<keyword evidence="3" id="KW-1185">Reference proteome</keyword>
<dbReference type="InterPro" id="IPR013955">
    <property type="entry name" value="Rep_factor-A_C"/>
</dbReference>
<dbReference type="PANTHER" id="PTHR47165:SF4">
    <property type="entry name" value="OS03G0429900 PROTEIN"/>
    <property type="match status" value="1"/>
</dbReference>
<organism evidence="2 3">
    <name type="scientific">Perilla frutescens var. hirtella</name>
    <name type="common">Perilla citriodora</name>
    <name type="synonym">Perilla setoyensis</name>
    <dbReference type="NCBI Taxonomy" id="608512"/>
    <lineage>
        <taxon>Eukaryota</taxon>
        <taxon>Viridiplantae</taxon>
        <taxon>Streptophyta</taxon>
        <taxon>Embryophyta</taxon>
        <taxon>Tracheophyta</taxon>
        <taxon>Spermatophyta</taxon>
        <taxon>Magnoliopsida</taxon>
        <taxon>eudicotyledons</taxon>
        <taxon>Gunneridae</taxon>
        <taxon>Pentapetalae</taxon>
        <taxon>asterids</taxon>
        <taxon>lamiids</taxon>
        <taxon>Lamiales</taxon>
        <taxon>Lamiaceae</taxon>
        <taxon>Nepetoideae</taxon>
        <taxon>Elsholtzieae</taxon>
        <taxon>Perilla</taxon>
    </lineage>
</organism>
<proteinExistence type="predicted"/>
<evidence type="ECO:0000259" key="1">
    <source>
        <dbReference type="Pfam" id="PF08646"/>
    </source>
</evidence>
<accession>A0AAD4PDD0</accession>
<name>A0AAD4PDD0_PERFH</name>
<evidence type="ECO:0000313" key="3">
    <source>
        <dbReference type="Proteomes" id="UP001190926"/>
    </source>
</evidence>
<evidence type="ECO:0000313" key="2">
    <source>
        <dbReference type="EMBL" id="KAH6834762.1"/>
    </source>
</evidence>
<feature type="domain" description="Replication factor A C-terminal" evidence="1">
    <location>
        <begin position="193"/>
        <end position="264"/>
    </location>
</feature>
<dbReference type="Proteomes" id="UP001190926">
    <property type="component" value="Unassembled WGS sequence"/>
</dbReference>
<gene>
    <name evidence="2" type="ORF">C2S53_003999</name>
</gene>
<protein>
    <recommendedName>
        <fullName evidence="1">Replication factor A C-terminal domain-containing protein</fullName>
    </recommendedName>
</protein>
<dbReference type="CDD" id="cd04481">
    <property type="entry name" value="RPA1_DBD_B_like"/>
    <property type="match status" value="1"/>
</dbReference>
<sequence length="273" mass="31690">MFEETFLMQMYAFKSFEDVQSMENIHEGVLFGLLLTMSEVQITKCSNGIEKKLLEFMLQDTKGKRISCTLWEDYANEFVRLLEQHGQPSNIIILQFGHANMYKGQVRVCSSYYVTNILVNADVPEVADFRQRIVIASDMCTTIISSTSQGTTSSLSDECMLRTIEQLFFDDHVNFPYLFLSNIGRFWIVGKVVDIYLEDGWFYIACKKCYARLDRQEHQLYCKRCNKYDASGNIRYKLTVHVVDETFSAALILWERECHQLIGKGVIDLIQDM</sequence>
<dbReference type="Pfam" id="PF08646">
    <property type="entry name" value="Rep_fac-A_C"/>
    <property type="match status" value="1"/>
</dbReference>
<dbReference type="PANTHER" id="PTHR47165">
    <property type="entry name" value="OS03G0429900 PROTEIN"/>
    <property type="match status" value="1"/>
</dbReference>
<dbReference type="AlphaFoldDB" id="A0AAD4PDD0"/>
<dbReference type="InterPro" id="IPR012340">
    <property type="entry name" value="NA-bd_OB-fold"/>
</dbReference>
<dbReference type="Gene3D" id="2.40.50.140">
    <property type="entry name" value="Nucleic acid-binding proteins"/>
    <property type="match status" value="2"/>
</dbReference>
<comment type="caution">
    <text evidence="2">The sequence shown here is derived from an EMBL/GenBank/DDBJ whole genome shotgun (WGS) entry which is preliminary data.</text>
</comment>
<dbReference type="SUPFAM" id="SSF50249">
    <property type="entry name" value="Nucleic acid-binding proteins"/>
    <property type="match status" value="2"/>
</dbReference>
<dbReference type="EMBL" id="SDAM02000044">
    <property type="protein sequence ID" value="KAH6834762.1"/>
    <property type="molecule type" value="Genomic_DNA"/>
</dbReference>